<keyword evidence="3" id="KW-0862">Zinc</keyword>
<dbReference type="InterPro" id="IPR017907">
    <property type="entry name" value="Znf_RING_CS"/>
</dbReference>
<evidence type="ECO:0000256" key="1">
    <source>
        <dbReference type="ARBA" id="ARBA00022723"/>
    </source>
</evidence>
<feature type="domain" description="RING-type" evidence="6">
    <location>
        <begin position="10"/>
        <end position="53"/>
    </location>
</feature>
<accession>A0A0C9X757</accession>
<evidence type="ECO:0000313" key="7">
    <source>
        <dbReference type="EMBL" id="KIJ97198.1"/>
    </source>
</evidence>
<dbReference type="SMART" id="SM00184">
    <property type="entry name" value="RING"/>
    <property type="match status" value="1"/>
</dbReference>
<dbReference type="PROSITE" id="PS00518">
    <property type="entry name" value="ZF_RING_1"/>
    <property type="match status" value="1"/>
</dbReference>
<name>A0A0C9X757_9AGAR</name>
<dbReference type="EMBL" id="KN838699">
    <property type="protein sequence ID" value="KIJ97198.1"/>
    <property type="molecule type" value="Genomic_DNA"/>
</dbReference>
<sequence>MLVIHSSSRCEVCLDAYTPRSTPAAIPYAISCGHIFCYSCLKTLQPRNCPLCRKPFARAVKLHVEHPESLRFPAEGGKARAEETPGQCTRCEREEKLEPMKDNARSLQGQDGGKKGSGEQHERDRRSLQQYEDVATARVLRDASIVIPISHCAFTIPRFHDIPANPIQPDLTRTEGPSSVNGPSRLRPRAGGSTRTATRRCHIVNGAVQCILRFAYIIERLYFFQT</sequence>
<dbReference type="InterPro" id="IPR013083">
    <property type="entry name" value="Znf_RING/FYVE/PHD"/>
</dbReference>
<keyword evidence="8" id="KW-1185">Reference proteome</keyword>
<evidence type="ECO:0000313" key="8">
    <source>
        <dbReference type="Proteomes" id="UP000054477"/>
    </source>
</evidence>
<dbReference type="InterPro" id="IPR001841">
    <property type="entry name" value="Znf_RING"/>
</dbReference>
<dbReference type="OrthoDB" id="6105938at2759"/>
<organism evidence="7 8">
    <name type="scientific">Laccaria amethystina LaAM-08-1</name>
    <dbReference type="NCBI Taxonomy" id="1095629"/>
    <lineage>
        <taxon>Eukaryota</taxon>
        <taxon>Fungi</taxon>
        <taxon>Dikarya</taxon>
        <taxon>Basidiomycota</taxon>
        <taxon>Agaricomycotina</taxon>
        <taxon>Agaricomycetes</taxon>
        <taxon>Agaricomycetidae</taxon>
        <taxon>Agaricales</taxon>
        <taxon>Agaricineae</taxon>
        <taxon>Hydnangiaceae</taxon>
        <taxon>Laccaria</taxon>
    </lineage>
</organism>
<dbReference type="SUPFAM" id="SSF57850">
    <property type="entry name" value="RING/U-box"/>
    <property type="match status" value="1"/>
</dbReference>
<reference evidence="7 8" key="1">
    <citation type="submission" date="2014-04" db="EMBL/GenBank/DDBJ databases">
        <authorList>
            <consortium name="DOE Joint Genome Institute"/>
            <person name="Kuo A."/>
            <person name="Kohler A."/>
            <person name="Nagy L.G."/>
            <person name="Floudas D."/>
            <person name="Copeland A."/>
            <person name="Barry K.W."/>
            <person name="Cichocki N."/>
            <person name="Veneault-Fourrey C."/>
            <person name="LaButti K."/>
            <person name="Lindquist E.A."/>
            <person name="Lipzen A."/>
            <person name="Lundell T."/>
            <person name="Morin E."/>
            <person name="Murat C."/>
            <person name="Sun H."/>
            <person name="Tunlid A."/>
            <person name="Henrissat B."/>
            <person name="Grigoriev I.V."/>
            <person name="Hibbett D.S."/>
            <person name="Martin F."/>
            <person name="Nordberg H.P."/>
            <person name="Cantor M.N."/>
            <person name="Hua S.X."/>
        </authorList>
    </citation>
    <scope>NUCLEOTIDE SEQUENCE [LARGE SCALE GENOMIC DNA]</scope>
    <source>
        <strain evidence="7 8">LaAM-08-1</strain>
    </source>
</reference>
<proteinExistence type="predicted"/>
<dbReference type="AlphaFoldDB" id="A0A0C9X757"/>
<dbReference type="HOGENOM" id="CLU_1224936_0_0_1"/>
<evidence type="ECO:0000256" key="5">
    <source>
        <dbReference type="SAM" id="MobiDB-lite"/>
    </source>
</evidence>
<dbReference type="Proteomes" id="UP000054477">
    <property type="component" value="Unassembled WGS sequence"/>
</dbReference>
<feature type="region of interest" description="Disordered" evidence="5">
    <location>
        <begin position="163"/>
        <end position="196"/>
    </location>
</feature>
<dbReference type="STRING" id="1095629.A0A0C9X757"/>
<feature type="compositionally biased region" description="Basic and acidic residues" evidence="5">
    <location>
        <begin position="112"/>
        <end position="127"/>
    </location>
</feature>
<evidence type="ECO:0000259" key="6">
    <source>
        <dbReference type="PROSITE" id="PS50089"/>
    </source>
</evidence>
<evidence type="ECO:0000256" key="4">
    <source>
        <dbReference type="PROSITE-ProRule" id="PRU00175"/>
    </source>
</evidence>
<reference evidence="8" key="2">
    <citation type="submission" date="2015-01" db="EMBL/GenBank/DDBJ databases">
        <title>Evolutionary Origins and Diversification of the Mycorrhizal Mutualists.</title>
        <authorList>
            <consortium name="DOE Joint Genome Institute"/>
            <consortium name="Mycorrhizal Genomics Consortium"/>
            <person name="Kohler A."/>
            <person name="Kuo A."/>
            <person name="Nagy L.G."/>
            <person name="Floudas D."/>
            <person name="Copeland A."/>
            <person name="Barry K.W."/>
            <person name="Cichocki N."/>
            <person name="Veneault-Fourrey C."/>
            <person name="LaButti K."/>
            <person name="Lindquist E.A."/>
            <person name="Lipzen A."/>
            <person name="Lundell T."/>
            <person name="Morin E."/>
            <person name="Murat C."/>
            <person name="Riley R."/>
            <person name="Ohm R."/>
            <person name="Sun H."/>
            <person name="Tunlid A."/>
            <person name="Henrissat B."/>
            <person name="Grigoriev I.V."/>
            <person name="Hibbett D.S."/>
            <person name="Martin F."/>
        </authorList>
    </citation>
    <scope>NUCLEOTIDE SEQUENCE [LARGE SCALE GENOMIC DNA]</scope>
    <source>
        <strain evidence="8">LaAM-08-1</strain>
    </source>
</reference>
<feature type="compositionally biased region" description="Basic and acidic residues" evidence="5">
    <location>
        <begin position="90"/>
        <end position="104"/>
    </location>
</feature>
<dbReference type="Pfam" id="PF14634">
    <property type="entry name" value="zf-RING_5"/>
    <property type="match status" value="1"/>
</dbReference>
<keyword evidence="1" id="KW-0479">Metal-binding</keyword>
<evidence type="ECO:0000256" key="3">
    <source>
        <dbReference type="ARBA" id="ARBA00022833"/>
    </source>
</evidence>
<dbReference type="PROSITE" id="PS50089">
    <property type="entry name" value="ZF_RING_2"/>
    <property type="match status" value="1"/>
</dbReference>
<dbReference type="Gene3D" id="3.30.40.10">
    <property type="entry name" value="Zinc/RING finger domain, C3HC4 (zinc finger)"/>
    <property type="match status" value="1"/>
</dbReference>
<keyword evidence="2 4" id="KW-0863">Zinc-finger</keyword>
<dbReference type="GO" id="GO:0008270">
    <property type="term" value="F:zinc ion binding"/>
    <property type="evidence" value="ECO:0007669"/>
    <property type="project" value="UniProtKB-KW"/>
</dbReference>
<gene>
    <name evidence="7" type="ORF">K443DRAFT_681673</name>
</gene>
<protein>
    <recommendedName>
        <fullName evidence="6">RING-type domain-containing protein</fullName>
    </recommendedName>
</protein>
<feature type="region of interest" description="Disordered" evidence="5">
    <location>
        <begin position="73"/>
        <end position="128"/>
    </location>
</feature>
<evidence type="ECO:0000256" key="2">
    <source>
        <dbReference type="ARBA" id="ARBA00022771"/>
    </source>
</evidence>